<proteinExistence type="predicted"/>
<feature type="domain" description="DUF58" evidence="1">
    <location>
        <begin position="59"/>
        <end position="277"/>
    </location>
</feature>
<protein>
    <submittedName>
        <fullName evidence="2">Uncharacterized protein (DUF58 family)</fullName>
    </submittedName>
</protein>
<dbReference type="EMBL" id="JAUSVY010000005">
    <property type="protein sequence ID" value="MDQ0505786.1"/>
    <property type="molecule type" value="Genomic_DNA"/>
</dbReference>
<dbReference type="InterPro" id="IPR002881">
    <property type="entry name" value="DUF58"/>
</dbReference>
<keyword evidence="3" id="KW-1185">Reference proteome</keyword>
<accession>A0ABU0LF72</accession>
<evidence type="ECO:0000313" key="3">
    <source>
        <dbReference type="Proteomes" id="UP001241747"/>
    </source>
</evidence>
<comment type="caution">
    <text evidence="2">The sequence shown here is derived from an EMBL/GenBank/DDBJ whole genome shotgun (WGS) entry which is preliminary data.</text>
</comment>
<dbReference type="RefSeq" id="WP_237345426.1">
    <property type="nucleotide sequence ID" value="NZ_JABWGX010000010.1"/>
</dbReference>
<sequence>MPPETTTDPLYGLVASLEELVAVRPGDGVGGFAPGGKVRTHQFGGHRSSFRGRGMEFDEVRAYQPGDDIRTIDWRVTARTGKAHTKLFQEERERPVLLLVDARRSMRFGTRDCFKSVLAARAAAVLTWVAIAGGDRVGGVVLTPFGLSAFRPERSRRRILHFVKAVAQATAEGFGQEGEGAEPTLAEALARLRGAARPGTLVFLASDFADFNAAAARELNRLSHASQVTAIFTYDPLEARLPPRGSYRISDGAAVARLDMGRGDVAAAYAERFAARRARIELFCRPHGMAFVPLETGQDAADLLHPERLGPGRASRRGVA</sequence>
<dbReference type="PANTHER" id="PTHR33608:SF12">
    <property type="entry name" value="DUF58 DOMAIN-CONTAINING PROTEIN"/>
    <property type="match status" value="1"/>
</dbReference>
<dbReference type="Pfam" id="PF01882">
    <property type="entry name" value="DUF58"/>
    <property type="match status" value="1"/>
</dbReference>
<evidence type="ECO:0000313" key="2">
    <source>
        <dbReference type="EMBL" id="MDQ0505786.1"/>
    </source>
</evidence>
<evidence type="ECO:0000259" key="1">
    <source>
        <dbReference type="Pfam" id="PF01882"/>
    </source>
</evidence>
<name>A0ABU0LF72_XANAG</name>
<organism evidence="2 3">
    <name type="scientific">Xanthobacter agilis</name>
    <dbReference type="NCBI Taxonomy" id="47492"/>
    <lineage>
        <taxon>Bacteria</taxon>
        <taxon>Pseudomonadati</taxon>
        <taxon>Pseudomonadota</taxon>
        <taxon>Alphaproteobacteria</taxon>
        <taxon>Hyphomicrobiales</taxon>
        <taxon>Xanthobacteraceae</taxon>
        <taxon>Xanthobacter</taxon>
    </lineage>
</organism>
<gene>
    <name evidence="2" type="ORF">QOZ94_002586</name>
</gene>
<reference evidence="2 3" key="1">
    <citation type="submission" date="2023-07" db="EMBL/GenBank/DDBJ databases">
        <title>Genomic Encyclopedia of Type Strains, Phase IV (KMG-IV): sequencing the most valuable type-strain genomes for metagenomic binning, comparative biology and taxonomic classification.</title>
        <authorList>
            <person name="Goeker M."/>
        </authorList>
    </citation>
    <scope>NUCLEOTIDE SEQUENCE [LARGE SCALE GENOMIC DNA]</scope>
    <source>
        <strain evidence="2 3">DSM 3770</strain>
    </source>
</reference>
<dbReference type="Proteomes" id="UP001241747">
    <property type="component" value="Unassembled WGS sequence"/>
</dbReference>
<dbReference type="PANTHER" id="PTHR33608">
    <property type="entry name" value="BLL2464 PROTEIN"/>
    <property type="match status" value="1"/>
</dbReference>